<keyword evidence="1" id="KW-1133">Transmembrane helix</keyword>
<accession>A0ABV2X7K4</accession>
<evidence type="ECO:0000259" key="3">
    <source>
        <dbReference type="Pfam" id="PF26059"/>
    </source>
</evidence>
<feature type="transmembrane region" description="Helical" evidence="1">
    <location>
        <begin position="140"/>
        <end position="166"/>
    </location>
</feature>
<evidence type="ECO:0000256" key="2">
    <source>
        <dbReference type="SAM" id="SignalP"/>
    </source>
</evidence>
<keyword evidence="5" id="KW-1185">Reference proteome</keyword>
<feature type="chain" id="PRO_5045217552" description="DUF8020 domain-containing protein" evidence="2">
    <location>
        <begin position="27"/>
        <end position="218"/>
    </location>
</feature>
<feature type="transmembrane region" description="Helical" evidence="1">
    <location>
        <begin position="173"/>
        <end position="193"/>
    </location>
</feature>
<proteinExistence type="predicted"/>
<protein>
    <recommendedName>
        <fullName evidence="3">DUF8020 domain-containing protein</fullName>
    </recommendedName>
</protein>
<dbReference type="InterPro" id="IPR058333">
    <property type="entry name" value="DUF8020"/>
</dbReference>
<dbReference type="RefSeq" id="WP_063021296.1">
    <property type="nucleotide sequence ID" value="NZ_JBEYBM010000015.1"/>
</dbReference>
<reference evidence="4 5" key="1">
    <citation type="submission" date="2024-06" db="EMBL/GenBank/DDBJ databases">
        <title>The Natural Products Discovery Center: Release of the First 8490 Sequenced Strains for Exploring Actinobacteria Biosynthetic Diversity.</title>
        <authorList>
            <person name="Kalkreuter E."/>
            <person name="Kautsar S.A."/>
            <person name="Yang D."/>
            <person name="Bader C.D."/>
            <person name="Teijaro C.N."/>
            <person name="Fluegel L."/>
            <person name="Davis C.M."/>
            <person name="Simpson J.R."/>
            <person name="Lauterbach L."/>
            <person name="Steele A.D."/>
            <person name="Gui C."/>
            <person name="Meng S."/>
            <person name="Li G."/>
            <person name="Viehrig K."/>
            <person name="Ye F."/>
            <person name="Su P."/>
            <person name="Kiefer A.F."/>
            <person name="Nichols A."/>
            <person name="Cepeda A.J."/>
            <person name="Yan W."/>
            <person name="Fan B."/>
            <person name="Jiang Y."/>
            <person name="Adhikari A."/>
            <person name="Zheng C.-J."/>
            <person name="Schuster L."/>
            <person name="Cowan T.M."/>
            <person name="Smanski M.J."/>
            <person name="Chevrette M.G."/>
            <person name="De Carvalho L.P.S."/>
            <person name="Shen B."/>
        </authorList>
    </citation>
    <scope>NUCLEOTIDE SEQUENCE [LARGE SCALE GENOMIC DNA]</scope>
    <source>
        <strain evidence="4 5">NPDC019434</strain>
    </source>
</reference>
<dbReference type="Pfam" id="PF26059">
    <property type="entry name" value="DUF8020"/>
    <property type="match status" value="1"/>
</dbReference>
<name>A0ABV2X7K4_9NOCA</name>
<evidence type="ECO:0000313" key="5">
    <source>
        <dbReference type="Proteomes" id="UP001550535"/>
    </source>
</evidence>
<sequence length="218" mass="22476">MRIKKLVVTTAFAIAAVGLAQNTAFAAPLVTTAEAVAALPDSVQGIDRGVRYEAHRDGSSFTATLMSGIFRVTDDTIDIAAADGSSIASVPRALTLDQHVITLEPRVDVNGTTLVADVSAQEVGYWRKTSPRQRSIEAGIAMGGLIGGVGGTIVGLVIGIAAGGLLLPISLPVSLIVGVLGGMAVGGTAGASIPNSDVPDQWDYQEECHNSGPYRYCW</sequence>
<keyword evidence="2" id="KW-0732">Signal</keyword>
<feature type="signal peptide" evidence="2">
    <location>
        <begin position="1"/>
        <end position="26"/>
    </location>
</feature>
<gene>
    <name evidence="4" type="ORF">ABZ507_08590</name>
</gene>
<feature type="domain" description="DUF8020" evidence="3">
    <location>
        <begin position="49"/>
        <end position="115"/>
    </location>
</feature>
<dbReference type="Proteomes" id="UP001550535">
    <property type="component" value="Unassembled WGS sequence"/>
</dbReference>
<comment type="caution">
    <text evidence="4">The sequence shown here is derived from an EMBL/GenBank/DDBJ whole genome shotgun (WGS) entry which is preliminary data.</text>
</comment>
<organism evidence="4 5">
    <name type="scientific">Nocardia niwae</name>
    <dbReference type="NCBI Taxonomy" id="626084"/>
    <lineage>
        <taxon>Bacteria</taxon>
        <taxon>Bacillati</taxon>
        <taxon>Actinomycetota</taxon>
        <taxon>Actinomycetes</taxon>
        <taxon>Mycobacteriales</taxon>
        <taxon>Nocardiaceae</taxon>
        <taxon>Nocardia</taxon>
    </lineage>
</organism>
<evidence type="ECO:0000313" key="4">
    <source>
        <dbReference type="EMBL" id="MEU2121882.1"/>
    </source>
</evidence>
<evidence type="ECO:0000256" key="1">
    <source>
        <dbReference type="SAM" id="Phobius"/>
    </source>
</evidence>
<keyword evidence="1" id="KW-0472">Membrane</keyword>
<dbReference type="EMBL" id="JBEYBR010000015">
    <property type="protein sequence ID" value="MEU2121882.1"/>
    <property type="molecule type" value="Genomic_DNA"/>
</dbReference>
<keyword evidence="1" id="KW-0812">Transmembrane</keyword>